<evidence type="ECO:0000256" key="6">
    <source>
        <dbReference type="RuleBase" id="RU361140"/>
    </source>
</evidence>
<dbReference type="Pfam" id="PF13354">
    <property type="entry name" value="Beta-lactamase2"/>
    <property type="match status" value="1"/>
</dbReference>
<dbReference type="PANTHER" id="PTHR35333">
    <property type="entry name" value="BETA-LACTAMASE"/>
    <property type="match status" value="1"/>
</dbReference>
<dbReference type="NCBIfam" id="NF012167">
    <property type="entry name" value="classA_firm"/>
    <property type="match status" value="1"/>
</dbReference>
<comment type="caution">
    <text evidence="8">The sequence shown here is derived from an EMBL/GenBank/DDBJ whole genome shotgun (WGS) entry which is preliminary data.</text>
</comment>
<comment type="catalytic activity">
    <reaction evidence="6">
        <text>a beta-lactam + H2O = a substituted beta-amino acid</text>
        <dbReference type="Rhea" id="RHEA:20401"/>
        <dbReference type="ChEBI" id="CHEBI:15377"/>
        <dbReference type="ChEBI" id="CHEBI:35627"/>
        <dbReference type="ChEBI" id="CHEBI:140347"/>
        <dbReference type="EC" id="3.5.2.6"/>
    </reaction>
</comment>
<evidence type="ECO:0000313" key="9">
    <source>
        <dbReference type="Proteomes" id="UP000603641"/>
    </source>
</evidence>
<evidence type="ECO:0000256" key="3">
    <source>
        <dbReference type="ARBA" id="ARBA00022729"/>
    </source>
</evidence>
<dbReference type="Gene3D" id="3.40.710.10">
    <property type="entry name" value="DD-peptidase/beta-lactamase superfamily"/>
    <property type="match status" value="1"/>
</dbReference>
<organism evidence="8 9">
    <name type="scientific">Fictibacillus norfolkensis</name>
    <dbReference type="NCBI Taxonomy" id="2762233"/>
    <lineage>
        <taxon>Bacteria</taxon>
        <taxon>Bacillati</taxon>
        <taxon>Bacillota</taxon>
        <taxon>Bacilli</taxon>
        <taxon>Bacillales</taxon>
        <taxon>Fictibacillaceae</taxon>
        <taxon>Fictibacillus</taxon>
    </lineage>
</organism>
<comment type="similarity">
    <text evidence="1 6">Belongs to the class-A beta-lactamase family.</text>
</comment>
<proteinExistence type="inferred from homology"/>
<dbReference type="PROSITE" id="PS00146">
    <property type="entry name" value="BETA_LACTAMASE_A"/>
    <property type="match status" value="1"/>
</dbReference>
<protein>
    <recommendedName>
        <fullName evidence="2 6">Beta-lactamase</fullName>
        <ecNumber evidence="2 6">3.5.2.6</ecNumber>
    </recommendedName>
</protein>
<dbReference type="EC" id="3.5.2.6" evidence="2 6"/>
<evidence type="ECO:0000259" key="7">
    <source>
        <dbReference type="Pfam" id="PF13354"/>
    </source>
</evidence>
<dbReference type="InterPro" id="IPR058139">
    <property type="entry name" value="BlaC_bacilli"/>
</dbReference>
<dbReference type="InterPro" id="IPR000871">
    <property type="entry name" value="Beta-lactam_class-A"/>
</dbReference>
<dbReference type="EMBL" id="JACSQM010000018">
    <property type="protein sequence ID" value="MBD7966388.1"/>
    <property type="molecule type" value="Genomic_DNA"/>
</dbReference>
<dbReference type="InterPro" id="IPR012338">
    <property type="entry name" value="Beta-lactam/transpept-like"/>
</dbReference>
<keyword evidence="9" id="KW-1185">Reference proteome</keyword>
<feature type="domain" description="Beta-lactamase class A catalytic" evidence="7">
    <location>
        <begin position="64"/>
        <end position="278"/>
    </location>
</feature>
<gene>
    <name evidence="8" type="primary">bla</name>
    <name evidence="8" type="ORF">H9648_20275</name>
</gene>
<keyword evidence="3" id="KW-0732">Signal</keyword>
<keyword evidence="5 6" id="KW-0046">Antibiotic resistance</keyword>
<dbReference type="InterPro" id="IPR045155">
    <property type="entry name" value="Beta-lactam_cat"/>
</dbReference>
<dbReference type="InterPro" id="IPR023650">
    <property type="entry name" value="Beta-lactam_class-A_AS"/>
</dbReference>
<sequence length="317" mass="35278">MKSLSNILRSSTFRKIVPVLFLSSATLVGSITHVDAKATRPNEEETAKHHVFSKLEEKFDAKLGIYALDTGTNQTVNYHPDERFAYTSTHKALAVGALLQQISIEDLNKTITYTRDDLVTYSPITEKHVDTGMTLSELADASLRYSDNTAGNLILKQLGGPVGFKESLEEIGDYVTTPERYEPDLNEVNPGEIHDTSTPRALATSLQAYTLGDILPTEKRELLIDWMKRNTTGDALIRAGVPKRWEVADKTGAGSYGTRNDIAIIWPPKRDPIILAVLSSRDQKDADYNDKLIAEATKEVIKILKIKNNKGYVQKMK</sequence>
<dbReference type="Proteomes" id="UP000603641">
    <property type="component" value="Unassembled WGS sequence"/>
</dbReference>
<dbReference type="PANTHER" id="PTHR35333:SF3">
    <property type="entry name" value="BETA-LACTAMASE-TYPE TRANSPEPTIDASE FOLD CONTAINING PROTEIN"/>
    <property type="match status" value="1"/>
</dbReference>
<dbReference type="PRINTS" id="PR00118">
    <property type="entry name" value="BLACTAMASEA"/>
</dbReference>
<reference evidence="8 9" key="1">
    <citation type="submission" date="2020-08" db="EMBL/GenBank/DDBJ databases">
        <title>A Genomic Blueprint of the Chicken Gut Microbiome.</title>
        <authorList>
            <person name="Gilroy R."/>
            <person name="Ravi A."/>
            <person name="Getino M."/>
            <person name="Pursley I."/>
            <person name="Horton D.L."/>
            <person name="Alikhan N.-F."/>
            <person name="Baker D."/>
            <person name="Gharbi K."/>
            <person name="Hall N."/>
            <person name="Watson M."/>
            <person name="Adriaenssens E.M."/>
            <person name="Foster-Nyarko E."/>
            <person name="Jarju S."/>
            <person name="Secka A."/>
            <person name="Antonio M."/>
            <person name="Oren A."/>
            <person name="Chaudhuri R."/>
            <person name="La Ragione R.M."/>
            <person name="Hildebrand F."/>
            <person name="Pallen M.J."/>
        </authorList>
    </citation>
    <scope>NUCLEOTIDE SEQUENCE [LARGE SCALE GENOMIC DNA]</scope>
    <source>
        <strain evidence="8 9">Sa2CUA10</strain>
    </source>
</reference>
<dbReference type="RefSeq" id="WP_191755518.1">
    <property type="nucleotide sequence ID" value="NZ_JACSQM010000018.1"/>
</dbReference>
<accession>A0ABR8SSQ5</accession>
<evidence type="ECO:0000256" key="1">
    <source>
        <dbReference type="ARBA" id="ARBA00009009"/>
    </source>
</evidence>
<evidence type="ECO:0000256" key="5">
    <source>
        <dbReference type="ARBA" id="ARBA00023251"/>
    </source>
</evidence>
<evidence type="ECO:0000256" key="4">
    <source>
        <dbReference type="ARBA" id="ARBA00022801"/>
    </source>
</evidence>
<evidence type="ECO:0000313" key="8">
    <source>
        <dbReference type="EMBL" id="MBD7966388.1"/>
    </source>
</evidence>
<keyword evidence="4 6" id="KW-0378">Hydrolase</keyword>
<name>A0ABR8SSQ5_9BACL</name>
<evidence type="ECO:0000256" key="2">
    <source>
        <dbReference type="ARBA" id="ARBA00012865"/>
    </source>
</evidence>
<dbReference type="NCBIfam" id="NF033103">
    <property type="entry name" value="bla_class_A"/>
    <property type="match status" value="1"/>
</dbReference>
<dbReference type="SUPFAM" id="SSF56601">
    <property type="entry name" value="beta-lactamase/transpeptidase-like"/>
    <property type="match status" value="1"/>
</dbReference>